<dbReference type="InterPro" id="IPR016162">
    <property type="entry name" value="Ald_DH_N"/>
</dbReference>
<name>A0A4Y4CQ74_ZOORA</name>
<dbReference type="InterPro" id="IPR016161">
    <property type="entry name" value="Ald_DH/histidinol_DH"/>
</dbReference>
<dbReference type="InterPro" id="IPR015590">
    <property type="entry name" value="Aldehyde_DH_dom"/>
</dbReference>
<dbReference type="OrthoDB" id="6187633at2"/>
<dbReference type="InterPro" id="IPR016163">
    <property type="entry name" value="Ald_DH_C"/>
</dbReference>
<dbReference type="Gene3D" id="3.40.605.10">
    <property type="entry name" value="Aldehyde Dehydrogenase, Chain A, domain 1"/>
    <property type="match status" value="1"/>
</dbReference>
<keyword evidence="2 4" id="KW-0560">Oxidoreductase</keyword>
<dbReference type="Proteomes" id="UP000318422">
    <property type="component" value="Unassembled WGS sequence"/>
</dbReference>
<dbReference type="GO" id="GO:0016620">
    <property type="term" value="F:oxidoreductase activity, acting on the aldehyde or oxo group of donors, NAD or NADP as acceptor"/>
    <property type="evidence" value="ECO:0007669"/>
    <property type="project" value="InterPro"/>
</dbReference>
<evidence type="ECO:0000313" key="7">
    <source>
        <dbReference type="Proteomes" id="UP000318422"/>
    </source>
</evidence>
<dbReference type="PANTHER" id="PTHR42804:SF1">
    <property type="entry name" value="ALDEHYDE DEHYDROGENASE-RELATED"/>
    <property type="match status" value="1"/>
</dbReference>
<feature type="active site" evidence="3">
    <location>
        <position position="246"/>
    </location>
</feature>
<comment type="caution">
    <text evidence="6">The sequence shown here is derived from an EMBL/GenBank/DDBJ whole genome shotgun (WGS) entry which is preliminary data.</text>
</comment>
<proteinExistence type="inferred from homology"/>
<evidence type="ECO:0000259" key="5">
    <source>
        <dbReference type="Pfam" id="PF00171"/>
    </source>
</evidence>
<organism evidence="6 7">
    <name type="scientific">Zoogloea ramigera</name>
    <dbReference type="NCBI Taxonomy" id="350"/>
    <lineage>
        <taxon>Bacteria</taxon>
        <taxon>Pseudomonadati</taxon>
        <taxon>Pseudomonadota</taxon>
        <taxon>Betaproteobacteria</taxon>
        <taxon>Rhodocyclales</taxon>
        <taxon>Zoogloeaceae</taxon>
        <taxon>Zoogloea</taxon>
    </lineage>
</organism>
<dbReference type="FunFam" id="3.40.309.10:FF:000012">
    <property type="entry name" value="Betaine aldehyde dehydrogenase"/>
    <property type="match status" value="1"/>
</dbReference>
<evidence type="ECO:0000256" key="1">
    <source>
        <dbReference type="ARBA" id="ARBA00009986"/>
    </source>
</evidence>
<comment type="similarity">
    <text evidence="1 4">Belongs to the aldehyde dehydrogenase family.</text>
</comment>
<dbReference type="CDD" id="cd07138">
    <property type="entry name" value="ALDH_CddD_SSP0762"/>
    <property type="match status" value="1"/>
</dbReference>
<gene>
    <name evidence="6" type="ORF">ZRA01_05290</name>
</gene>
<evidence type="ECO:0000313" key="6">
    <source>
        <dbReference type="EMBL" id="GEC94456.1"/>
    </source>
</evidence>
<dbReference type="PROSITE" id="PS00687">
    <property type="entry name" value="ALDEHYDE_DEHYDR_GLU"/>
    <property type="match status" value="1"/>
</dbReference>
<protein>
    <submittedName>
        <fullName evidence="6">Aldehyde dehydrogenase</fullName>
    </submittedName>
</protein>
<keyword evidence="7" id="KW-1185">Reference proteome</keyword>
<dbReference type="Pfam" id="PF00171">
    <property type="entry name" value="Aldedh"/>
    <property type="match status" value="1"/>
</dbReference>
<reference evidence="6 7" key="1">
    <citation type="submission" date="2019-06" db="EMBL/GenBank/DDBJ databases">
        <title>Whole genome shotgun sequence of Zoogloea ramigera NBRC 15342.</title>
        <authorList>
            <person name="Hosoyama A."/>
            <person name="Uohara A."/>
            <person name="Ohji S."/>
            <person name="Ichikawa N."/>
        </authorList>
    </citation>
    <scope>NUCLEOTIDE SEQUENCE [LARGE SCALE GENOMIC DNA]</scope>
    <source>
        <strain evidence="6 7">NBRC 15342</strain>
    </source>
</reference>
<dbReference type="Gene3D" id="3.40.309.10">
    <property type="entry name" value="Aldehyde Dehydrogenase, Chain A, domain 2"/>
    <property type="match status" value="1"/>
</dbReference>
<dbReference type="InterPro" id="IPR029510">
    <property type="entry name" value="Ald_DH_CS_GLU"/>
</dbReference>
<evidence type="ECO:0000256" key="3">
    <source>
        <dbReference type="PROSITE-ProRule" id="PRU10007"/>
    </source>
</evidence>
<dbReference type="PANTHER" id="PTHR42804">
    <property type="entry name" value="ALDEHYDE DEHYDROGENASE"/>
    <property type="match status" value="1"/>
</dbReference>
<dbReference type="RefSeq" id="WP_141349208.1">
    <property type="nucleotide sequence ID" value="NZ_BJNV01000006.1"/>
</dbReference>
<sequence length="478" mass="49865">MSNLQRFYIGGQWVDPAAPAFRDVINPATEAAAGSVAMGSAADVERAVAAARAAFPAFAATTREERLDLFARIGVAYKKRYDDMAQAICTEMGAPLKALAGSGQAGSGLFHFRAAATALQDFVFEKPQGGTRILREPIGVCGLITPWNWPANQMACKVAPALAAGCTMVLKPSELAPLSGIILAEILHEAGVPAGVFNLVNGDGAGVGAPLTTHPDVDMLSFTGSTRAGQLVMRAAADGIKKVALELGGKSANIILDDADFTRAVTQGVMTLMLNSGQNCNAPSRMLVPAGRLDEVEALAVAALARVRVGDPLDAATTMGPLANGAQFERVQRLIEAGVAEGAKLLAGGPGRPEGIARGFFARPTIFSQVKNSMTIAREEIFGPVLSILPYRDEDDAVAIANDSPYGLSGYVSSADPARARAVARRLRTGNVHINGAPIDMAAPFGGYKQSGLGREWGAWGIDEFLEVKAMLGYGEGD</sequence>
<dbReference type="SUPFAM" id="SSF53720">
    <property type="entry name" value="ALDH-like"/>
    <property type="match status" value="1"/>
</dbReference>
<evidence type="ECO:0000256" key="2">
    <source>
        <dbReference type="ARBA" id="ARBA00023002"/>
    </source>
</evidence>
<dbReference type="AlphaFoldDB" id="A0A4Y4CQ74"/>
<evidence type="ECO:0000256" key="4">
    <source>
        <dbReference type="RuleBase" id="RU003345"/>
    </source>
</evidence>
<accession>A0A4Y4CQ74</accession>
<dbReference type="EMBL" id="BJNV01000006">
    <property type="protein sequence ID" value="GEC94456.1"/>
    <property type="molecule type" value="Genomic_DNA"/>
</dbReference>
<feature type="domain" description="Aldehyde dehydrogenase" evidence="5">
    <location>
        <begin position="13"/>
        <end position="470"/>
    </location>
</feature>
<dbReference type="FunFam" id="3.40.605.10:FF:000026">
    <property type="entry name" value="Aldehyde dehydrogenase, putative"/>
    <property type="match status" value="1"/>
</dbReference>
<dbReference type="FunFam" id="3.40.605.10:FF:000007">
    <property type="entry name" value="NAD/NADP-dependent betaine aldehyde dehydrogenase"/>
    <property type="match status" value="1"/>
</dbReference>